<organism evidence="2 3">
    <name type="scientific">Dysosmobacter welbionis</name>
    <dbReference type="NCBI Taxonomy" id="2093857"/>
    <lineage>
        <taxon>Bacteria</taxon>
        <taxon>Bacillati</taxon>
        <taxon>Bacillota</taxon>
        <taxon>Clostridia</taxon>
        <taxon>Eubacteriales</taxon>
        <taxon>Oscillospiraceae</taxon>
        <taxon>Dysosmobacter</taxon>
    </lineage>
</organism>
<dbReference type="SUPFAM" id="SSF88659">
    <property type="entry name" value="Sigma3 and sigma4 domains of RNA polymerase sigma factors"/>
    <property type="match status" value="1"/>
</dbReference>
<dbReference type="Gene3D" id="1.10.10.10">
    <property type="entry name" value="Winged helix-like DNA-binding domain superfamily/Winged helix DNA-binding domain"/>
    <property type="match status" value="1"/>
</dbReference>
<evidence type="ECO:0000259" key="1">
    <source>
        <dbReference type="Pfam" id="PF04545"/>
    </source>
</evidence>
<sequence length="155" mass="18534">MDFCRVLGPDDYCEIADEAFALCYEQLDRYQGLSQFSGWVGGYSKNITRTRCRQVLTGLRYRRQLYEVSTGRMRDWDPLWILIRLERYYCLWKAISDISETSQRILEARILEKLSLRAIAQELNLTQREVKTRYEAACNVVRTRFLRYCTEKVEF</sequence>
<dbReference type="Proteomes" id="UP000298642">
    <property type="component" value="Chromosome"/>
</dbReference>
<dbReference type="InterPro" id="IPR036388">
    <property type="entry name" value="WH-like_DNA-bd_sf"/>
</dbReference>
<gene>
    <name evidence="2" type="ORF">EIO64_09240</name>
</gene>
<dbReference type="EMBL" id="CP034413">
    <property type="protein sequence ID" value="QCI59370.1"/>
    <property type="molecule type" value="Genomic_DNA"/>
</dbReference>
<name>A0A4D7AUU4_9FIRM</name>
<dbReference type="GO" id="GO:0006352">
    <property type="term" value="P:DNA-templated transcription initiation"/>
    <property type="evidence" value="ECO:0007669"/>
    <property type="project" value="InterPro"/>
</dbReference>
<dbReference type="AlphaFoldDB" id="A0A4D7AUU4"/>
<dbReference type="GO" id="GO:0003700">
    <property type="term" value="F:DNA-binding transcription factor activity"/>
    <property type="evidence" value="ECO:0007669"/>
    <property type="project" value="InterPro"/>
</dbReference>
<dbReference type="Pfam" id="PF04545">
    <property type="entry name" value="Sigma70_r4"/>
    <property type="match status" value="1"/>
</dbReference>
<evidence type="ECO:0000313" key="3">
    <source>
        <dbReference type="Proteomes" id="UP000298642"/>
    </source>
</evidence>
<protein>
    <submittedName>
        <fullName evidence="2">Sigma-70 family RNA polymerase sigma factor</fullName>
    </submittedName>
</protein>
<dbReference type="InterPro" id="IPR013324">
    <property type="entry name" value="RNA_pol_sigma_r3/r4-like"/>
</dbReference>
<keyword evidence="3" id="KW-1185">Reference proteome</keyword>
<dbReference type="InterPro" id="IPR007630">
    <property type="entry name" value="RNA_pol_sigma70_r4"/>
</dbReference>
<accession>A0A4D7AUU4</accession>
<proteinExistence type="predicted"/>
<reference evidence="3" key="1">
    <citation type="submission" date="2018-12" db="EMBL/GenBank/DDBJ databases">
        <title>Dusodibacter welbiota gen. nov., sp. nov., isolated from human faeces and emended description of the Oscillibacter genus.</title>
        <authorList>
            <person name="Le Roy T."/>
            <person name="Van der Smissen P."/>
            <person name="Delzenne N."/>
            <person name="Muccioli G."/>
            <person name="Collet J.F."/>
            <person name="Cani P.D."/>
        </authorList>
    </citation>
    <scope>NUCLEOTIDE SEQUENCE [LARGE SCALE GENOMIC DNA]</scope>
    <source>
        <strain evidence="3">J115</strain>
    </source>
</reference>
<dbReference type="RefSeq" id="WP_021749196.1">
    <property type="nucleotide sequence ID" value="NZ_CP034413.3"/>
</dbReference>
<evidence type="ECO:0000313" key="2">
    <source>
        <dbReference type="EMBL" id="QCI59370.1"/>
    </source>
</evidence>
<feature type="domain" description="RNA polymerase sigma-70 region 4" evidence="1">
    <location>
        <begin position="94"/>
        <end position="142"/>
    </location>
</feature>
<dbReference type="KEGG" id="obj:EIO64_09240"/>